<proteinExistence type="predicted"/>
<evidence type="ECO:0000313" key="1">
    <source>
        <dbReference type="EMBL" id="GMT06637.1"/>
    </source>
</evidence>
<comment type="caution">
    <text evidence="1">The sequence shown here is derived from an EMBL/GenBank/DDBJ whole genome shotgun (WGS) entry which is preliminary data.</text>
</comment>
<reference evidence="1" key="1">
    <citation type="submission" date="2023-10" db="EMBL/GenBank/DDBJ databases">
        <title>Genome assembly of Pristionchus species.</title>
        <authorList>
            <person name="Yoshida K."/>
            <person name="Sommer R.J."/>
        </authorList>
    </citation>
    <scope>NUCLEOTIDE SEQUENCE</scope>
    <source>
        <strain evidence="1">RS0144</strain>
    </source>
</reference>
<organism evidence="1 2">
    <name type="scientific">Pristionchus entomophagus</name>
    <dbReference type="NCBI Taxonomy" id="358040"/>
    <lineage>
        <taxon>Eukaryota</taxon>
        <taxon>Metazoa</taxon>
        <taxon>Ecdysozoa</taxon>
        <taxon>Nematoda</taxon>
        <taxon>Chromadorea</taxon>
        <taxon>Rhabditida</taxon>
        <taxon>Rhabditina</taxon>
        <taxon>Diplogasteromorpha</taxon>
        <taxon>Diplogasteroidea</taxon>
        <taxon>Neodiplogasteridae</taxon>
        <taxon>Pristionchus</taxon>
    </lineage>
</organism>
<dbReference type="Proteomes" id="UP001432027">
    <property type="component" value="Unassembled WGS sequence"/>
</dbReference>
<name>A0AAV5UI43_9BILA</name>
<accession>A0AAV5UI43</accession>
<evidence type="ECO:0000313" key="2">
    <source>
        <dbReference type="Proteomes" id="UP001432027"/>
    </source>
</evidence>
<gene>
    <name evidence="1" type="ORF">PENTCL1PPCAC_28811</name>
</gene>
<feature type="non-terminal residue" evidence="1">
    <location>
        <position position="1"/>
    </location>
</feature>
<dbReference type="Gene3D" id="1.25.40.430">
    <property type="match status" value="1"/>
</dbReference>
<protein>
    <submittedName>
        <fullName evidence="1">Uncharacterized protein</fullName>
    </submittedName>
</protein>
<dbReference type="EMBL" id="BTSX01000006">
    <property type="protein sequence ID" value="GMT06637.1"/>
    <property type="molecule type" value="Genomic_DNA"/>
</dbReference>
<dbReference type="AlphaFoldDB" id="A0AAV5UI43"/>
<sequence>LPCHSSSLFHSSRSSVPLRVVSALLQAIYCNQSSSPAKTHQQATKMTIRFGSSVNRTSSGTPDFNQVIPHASSMHILIQIAMRWTTETPSEEGRRALLELLMHGIARFGKGSPTENDEAMLPIYRMLVRHSRSLVSRGLLYSRLYDEKCYRSSAAFYRDWIEALMSEGSRCEVDAVIDLAKSNDALPMKMLEKAIGNLSEQSLEMRERVMTVLGDVNHDINTIIRDTDAAFSTSNFTATELNFVLSSSKMSEVLLYLGAALAPPDDLHLISQRIGAIRVVAYEVDAEEAK</sequence>
<keyword evidence="2" id="KW-1185">Reference proteome</keyword>